<organism evidence="1 2">
    <name type="scientific">Actinomadura barringtoniae</name>
    <dbReference type="NCBI Taxonomy" id="1427535"/>
    <lineage>
        <taxon>Bacteria</taxon>
        <taxon>Bacillati</taxon>
        <taxon>Actinomycetota</taxon>
        <taxon>Actinomycetes</taxon>
        <taxon>Streptosporangiales</taxon>
        <taxon>Thermomonosporaceae</taxon>
        <taxon>Actinomadura</taxon>
    </lineage>
</organism>
<dbReference type="RefSeq" id="WP_208261061.1">
    <property type="nucleotide sequence ID" value="NZ_JAGEOJ010000018.1"/>
</dbReference>
<dbReference type="EMBL" id="JAGEOJ010000018">
    <property type="protein sequence ID" value="MBO2453050.1"/>
    <property type="molecule type" value="Genomic_DNA"/>
</dbReference>
<dbReference type="Pfam" id="PF17784">
    <property type="entry name" value="Sulfotransfer_4"/>
    <property type="match status" value="1"/>
</dbReference>
<dbReference type="PANTHER" id="PTHR36978">
    <property type="entry name" value="P-LOOP CONTAINING NUCLEOTIDE TRIPHOSPHATE HYDROLASE"/>
    <property type="match status" value="1"/>
</dbReference>
<protein>
    <submittedName>
        <fullName evidence="1">Sulfotransferase family protein</fullName>
    </submittedName>
</protein>
<dbReference type="PANTHER" id="PTHR36978:SF4">
    <property type="entry name" value="P-LOOP CONTAINING NUCLEOSIDE TRIPHOSPHATE HYDROLASE PROTEIN"/>
    <property type="match status" value="1"/>
</dbReference>
<name>A0A939PIH3_9ACTN</name>
<reference evidence="1" key="1">
    <citation type="submission" date="2021-03" db="EMBL/GenBank/DDBJ databases">
        <authorList>
            <person name="Kanchanasin P."/>
            <person name="Saeng-In P."/>
            <person name="Phongsopitanun W."/>
            <person name="Yuki M."/>
            <person name="Kudo T."/>
            <person name="Ohkuma M."/>
            <person name="Tanasupawat S."/>
        </authorList>
    </citation>
    <scope>NUCLEOTIDE SEQUENCE</scope>
    <source>
        <strain evidence="1">GKU 128</strain>
    </source>
</reference>
<dbReference type="InterPro" id="IPR040632">
    <property type="entry name" value="Sulfotransfer_4"/>
</dbReference>
<dbReference type="Gene3D" id="3.40.50.300">
    <property type="entry name" value="P-loop containing nucleotide triphosphate hydrolases"/>
    <property type="match status" value="1"/>
</dbReference>
<accession>A0A939PIH3</accession>
<proteinExistence type="predicted"/>
<dbReference type="AlphaFoldDB" id="A0A939PIH3"/>
<evidence type="ECO:0000313" key="2">
    <source>
        <dbReference type="Proteomes" id="UP000669179"/>
    </source>
</evidence>
<dbReference type="Proteomes" id="UP000669179">
    <property type="component" value="Unassembled WGS sequence"/>
</dbReference>
<evidence type="ECO:0000313" key="1">
    <source>
        <dbReference type="EMBL" id="MBO2453050.1"/>
    </source>
</evidence>
<gene>
    <name evidence="1" type="ORF">J4573_38570</name>
</gene>
<dbReference type="SUPFAM" id="SSF52540">
    <property type="entry name" value="P-loop containing nucleoside triphosphate hydrolases"/>
    <property type="match status" value="1"/>
</dbReference>
<dbReference type="InterPro" id="IPR027417">
    <property type="entry name" value="P-loop_NTPase"/>
</dbReference>
<keyword evidence="2" id="KW-1185">Reference proteome</keyword>
<sequence length="236" mass="26181">MVTVIGAGLPRTGTTSMKAALDRLGFGPCHHMFEIIAHPEQVDRWLPLAYGKPVDWDAVLAGYNATHDWPSGFFWRELAGAYPEAKVVLTVRDPDRWAISFKTLMRNGAAAVDPDGVPENAAPMFRGMQRMRPLLDRMRNETFDLESGRAEDMPDAVAVAGYQRHIERVRAGLPPERLLVFDVREGWEPLCGFLGVDVPDEPFPHLNDTDFLKQAMADMAAGGDFPDLFTPGQTST</sequence>
<comment type="caution">
    <text evidence="1">The sequence shown here is derived from an EMBL/GenBank/DDBJ whole genome shotgun (WGS) entry which is preliminary data.</text>
</comment>